<dbReference type="GO" id="GO:0016624">
    <property type="term" value="F:oxidoreductase activity, acting on the aldehyde or oxo group of donors, disulfide as acceptor"/>
    <property type="evidence" value="ECO:0007669"/>
    <property type="project" value="InterPro"/>
</dbReference>
<feature type="domain" description="Dehydrogenase E1 component" evidence="3">
    <location>
        <begin position="43"/>
        <end position="243"/>
    </location>
</feature>
<feature type="compositionally biased region" description="Basic and acidic residues" evidence="2">
    <location>
        <begin position="357"/>
        <end position="378"/>
    </location>
</feature>
<dbReference type="RefSeq" id="WP_092901624.1">
    <property type="nucleotide sequence ID" value="NZ_FOZS01000001.1"/>
</dbReference>
<dbReference type="OrthoDB" id="25266at2157"/>
<dbReference type="GO" id="GO:0044272">
    <property type="term" value="P:sulfur compound biosynthetic process"/>
    <property type="evidence" value="ECO:0007669"/>
    <property type="project" value="UniProtKB-ARBA"/>
</dbReference>
<dbReference type="InterPro" id="IPR050771">
    <property type="entry name" value="Alpha-ketoacid_DH_E1_comp"/>
</dbReference>
<dbReference type="Gene3D" id="3.40.50.970">
    <property type="match status" value="1"/>
</dbReference>
<proteinExistence type="predicted"/>
<name>A0A1I6PQ94_9EURY</name>
<evidence type="ECO:0000256" key="1">
    <source>
        <dbReference type="ARBA" id="ARBA00023002"/>
    </source>
</evidence>
<feature type="region of interest" description="Disordered" evidence="2">
    <location>
        <begin position="355"/>
        <end position="384"/>
    </location>
</feature>
<feature type="region of interest" description="Disordered" evidence="2">
    <location>
        <begin position="242"/>
        <end position="262"/>
    </location>
</feature>
<dbReference type="CDD" id="cd02000">
    <property type="entry name" value="TPP_E1_PDC_ADC_BCADC"/>
    <property type="match status" value="1"/>
</dbReference>
<evidence type="ECO:0000313" key="4">
    <source>
        <dbReference type="EMBL" id="SFS42354.1"/>
    </source>
</evidence>
<keyword evidence="5" id="KW-1185">Reference proteome</keyword>
<feature type="compositionally biased region" description="Acidic residues" evidence="2">
    <location>
        <begin position="245"/>
        <end position="255"/>
    </location>
</feature>
<dbReference type="Pfam" id="PF00676">
    <property type="entry name" value="E1_dh"/>
    <property type="match status" value="2"/>
</dbReference>
<reference evidence="5" key="1">
    <citation type="submission" date="2016-10" db="EMBL/GenBank/DDBJ databases">
        <authorList>
            <person name="Varghese N."/>
            <person name="Submissions S."/>
        </authorList>
    </citation>
    <scope>NUCLEOTIDE SEQUENCE [LARGE SCALE GENOMIC DNA]</scope>
    <source>
        <strain evidence="5">DSM 22427</strain>
    </source>
</reference>
<dbReference type="Proteomes" id="UP000199199">
    <property type="component" value="Unassembled WGS sequence"/>
</dbReference>
<feature type="domain" description="Dehydrogenase E1 component" evidence="3">
    <location>
        <begin position="258"/>
        <end position="342"/>
    </location>
</feature>
<dbReference type="SUPFAM" id="SSF52518">
    <property type="entry name" value="Thiamin diphosphate-binding fold (THDP-binding)"/>
    <property type="match status" value="1"/>
</dbReference>
<sequence>MSRDVLDRAPDDRVQILDPMGEVVAPDLLPDLEESTLHAMYRDMKFCRRFDERMISLQRQGRLGTYASLAGQEGSQIGSTYALSDEDMLSFQYREHGAVVSRDLPWEYLLYWMGHEDGNAALADVNVFPLNISIAGHIPHAVGWSWAAKLRGDERVGVVHFGDGSTSEGDFHEAMNFAGVFDTPTVFLCHNNQWAISVPRERQTASTTIAQKADAYGFTGVQIDGMDPLATYVVTKAAREKALDSPDEASGDGDAADSAASDRLRPTLIEAVQYRFGAHTTADDPSVYRDDEEVKEWRERDPIDRFELYLRNRGLIDNGHIEAVESEVEETLEDLLERTSEYEPDPREMFEYTYAEPTERLEDQRAHLESLRSTHGDDTLLEDE</sequence>
<keyword evidence="4" id="KW-0670">Pyruvate</keyword>
<dbReference type="EMBL" id="FOZS01000001">
    <property type="protein sequence ID" value="SFS42354.1"/>
    <property type="molecule type" value="Genomic_DNA"/>
</dbReference>
<organism evidence="4 5">
    <name type="scientific">Halostagnicola kamekurae</name>
    <dbReference type="NCBI Taxonomy" id="619731"/>
    <lineage>
        <taxon>Archaea</taxon>
        <taxon>Methanobacteriati</taxon>
        <taxon>Methanobacteriota</taxon>
        <taxon>Stenosarchaea group</taxon>
        <taxon>Halobacteria</taxon>
        <taxon>Halobacteriales</taxon>
        <taxon>Natrialbaceae</taxon>
        <taxon>Halostagnicola</taxon>
    </lineage>
</organism>
<gene>
    <name evidence="4" type="ORF">SAMN04488556_0716</name>
</gene>
<dbReference type="InterPro" id="IPR001017">
    <property type="entry name" value="DH_E1"/>
</dbReference>
<evidence type="ECO:0000313" key="5">
    <source>
        <dbReference type="Proteomes" id="UP000199199"/>
    </source>
</evidence>
<accession>A0A1I6PQ94</accession>
<dbReference type="GO" id="GO:0009083">
    <property type="term" value="P:branched-chain amino acid catabolic process"/>
    <property type="evidence" value="ECO:0007669"/>
    <property type="project" value="TreeGrafter"/>
</dbReference>
<dbReference type="InterPro" id="IPR029061">
    <property type="entry name" value="THDP-binding"/>
</dbReference>
<keyword evidence="1" id="KW-0560">Oxidoreductase</keyword>
<dbReference type="PANTHER" id="PTHR43380:SF1">
    <property type="entry name" value="2-OXOISOVALERATE DEHYDROGENASE SUBUNIT ALPHA, MITOCHONDRIAL"/>
    <property type="match status" value="1"/>
</dbReference>
<evidence type="ECO:0000259" key="3">
    <source>
        <dbReference type="Pfam" id="PF00676"/>
    </source>
</evidence>
<protein>
    <submittedName>
        <fullName evidence="4">Pyruvate dehydrogenase E1 component alpha subunit</fullName>
    </submittedName>
</protein>
<evidence type="ECO:0000256" key="2">
    <source>
        <dbReference type="SAM" id="MobiDB-lite"/>
    </source>
</evidence>
<dbReference type="PANTHER" id="PTHR43380">
    <property type="entry name" value="2-OXOISOVALERATE DEHYDROGENASE SUBUNIT ALPHA, MITOCHONDRIAL"/>
    <property type="match status" value="1"/>
</dbReference>
<dbReference type="AlphaFoldDB" id="A0A1I6PQ94"/>